<proteinExistence type="predicted"/>
<keyword evidence="2" id="KW-1185">Reference proteome</keyword>
<dbReference type="Gene3D" id="3.20.20.370">
    <property type="entry name" value="Glycoside hydrolase/deacetylase"/>
    <property type="match status" value="1"/>
</dbReference>
<comment type="caution">
    <text evidence="1">The sequence shown here is derived from an EMBL/GenBank/DDBJ whole genome shotgun (WGS) entry which is preliminary data.</text>
</comment>
<sequence>MWDSDSLDWKDLSAPEITKRVTGKVQPGSIVLFHNAALHTPEALPGIIETLLQDGYTFVPISEIILPQPYTIDHTGRQLPA</sequence>
<organism evidence="1 2">
    <name type="scientific">Intestinimonas massiliensis</name>
    <name type="common">ex Afouda et al. 2020</name>
    <dbReference type="NCBI Taxonomy" id="1673721"/>
    <lineage>
        <taxon>Bacteria</taxon>
        <taxon>Bacillati</taxon>
        <taxon>Bacillota</taxon>
        <taxon>Clostridia</taxon>
        <taxon>Eubacteriales</taxon>
        <taxon>Intestinimonas</taxon>
    </lineage>
</organism>
<evidence type="ECO:0008006" key="3">
    <source>
        <dbReference type="Google" id="ProtNLM"/>
    </source>
</evidence>
<dbReference type="EMBL" id="JAKNJB010000009">
    <property type="protein sequence ID" value="MCG4526736.1"/>
    <property type="molecule type" value="Genomic_DNA"/>
</dbReference>
<evidence type="ECO:0000313" key="1">
    <source>
        <dbReference type="EMBL" id="MCG4526736.1"/>
    </source>
</evidence>
<dbReference type="SUPFAM" id="SSF88713">
    <property type="entry name" value="Glycoside hydrolase/deacetylase"/>
    <property type="match status" value="1"/>
</dbReference>
<dbReference type="Proteomes" id="UP001200313">
    <property type="component" value="Unassembled WGS sequence"/>
</dbReference>
<accession>A0ABS9M7J6</accession>
<reference evidence="1 2" key="1">
    <citation type="submission" date="2022-01" db="EMBL/GenBank/DDBJ databases">
        <title>Collection of gut derived symbiotic bacterial strains cultured from healthy donors.</title>
        <authorList>
            <person name="Lin H."/>
            <person name="Kohout C."/>
            <person name="Waligurski E."/>
            <person name="Pamer E.G."/>
        </authorList>
    </citation>
    <scope>NUCLEOTIDE SEQUENCE [LARGE SCALE GENOMIC DNA]</scope>
    <source>
        <strain evidence="1 2">DFI.3.7</strain>
    </source>
</reference>
<gene>
    <name evidence="1" type="ORF">L0P79_06540</name>
</gene>
<dbReference type="RefSeq" id="WP_238073652.1">
    <property type="nucleotide sequence ID" value="NZ_JAKNJB010000009.1"/>
</dbReference>
<dbReference type="InterPro" id="IPR011330">
    <property type="entry name" value="Glyco_hydro/deAcase_b/a-brl"/>
</dbReference>
<name>A0ABS9M7J6_9FIRM</name>
<evidence type="ECO:0000313" key="2">
    <source>
        <dbReference type="Proteomes" id="UP001200313"/>
    </source>
</evidence>
<protein>
    <recommendedName>
        <fullName evidence="3">NodB homology domain-containing protein</fullName>
    </recommendedName>
</protein>